<evidence type="ECO:0000313" key="2">
    <source>
        <dbReference type="EMBL" id="KAJ7355440.1"/>
    </source>
</evidence>
<name>A0AAD7EXG4_9AGAR</name>
<keyword evidence="3" id="KW-1185">Reference proteome</keyword>
<protein>
    <submittedName>
        <fullName evidence="2">Uncharacterized protein</fullName>
    </submittedName>
</protein>
<sequence>MAPVFTSFSSCYSTPTAFLTEAVYAGPAMTDDLSPSPVPSIIYHTPTAPDPGLHQFIIYMVILAAVFLLYCAYILGKSYIGKRCGTDDDDEDDEKKLNSAGEAFRPPTIALPAPSATFNRSDPWLFHHQMAPAYISQADMLSSSRGFFG</sequence>
<evidence type="ECO:0000313" key="3">
    <source>
        <dbReference type="Proteomes" id="UP001218218"/>
    </source>
</evidence>
<keyword evidence="1" id="KW-0472">Membrane</keyword>
<keyword evidence="1" id="KW-1133">Transmembrane helix</keyword>
<keyword evidence="1" id="KW-0812">Transmembrane</keyword>
<comment type="caution">
    <text evidence="2">The sequence shown here is derived from an EMBL/GenBank/DDBJ whole genome shotgun (WGS) entry which is preliminary data.</text>
</comment>
<organism evidence="2 3">
    <name type="scientific">Mycena albidolilacea</name>
    <dbReference type="NCBI Taxonomy" id="1033008"/>
    <lineage>
        <taxon>Eukaryota</taxon>
        <taxon>Fungi</taxon>
        <taxon>Dikarya</taxon>
        <taxon>Basidiomycota</taxon>
        <taxon>Agaricomycotina</taxon>
        <taxon>Agaricomycetes</taxon>
        <taxon>Agaricomycetidae</taxon>
        <taxon>Agaricales</taxon>
        <taxon>Marasmiineae</taxon>
        <taxon>Mycenaceae</taxon>
        <taxon>Mycena</taxon>
    </lineage>
</organism>
<feature type="transmembrane region" description="Helical" evidence="1">
    <location>
        <begin position="56"/>
        <end position="75"/>
    </location>
</feature>
<accession>A0AAD7EXG4</accession>
<gene>
    <name evidence="2" type="ORF">DFH08DRAFT_803468</name>
</gene>
<evidence type="ECO:0000256" key="1">
    <source>
        <dbReference type="SAM" id="Phobius"/>
    </source>
</evidence>
<dbReference type="Proteomes" id="UP001218218">
    <property type="component" value="Unassembled WGS sequence"/>
</dbReference>
<dbReference type="AlphaFoldDB" id="A0AAD7EXG4"/>
<proteinExistence type="predicted"/>
<reference evidence="2" key="1">
    <citation type="submission" date="2023-03" db="EMBL/GenBank/DDBJ databases">
        <title>Massive genome expansion in bonnet fungi (Mycena s.s.) driven by repeated elements and novel gene families across ecological guilds.</title>
        <authorList>
            <consortium name="Lawrence Berkeley National Laboratory"/>
            <person name="Harder C.B."/>
            <person name="Miyauchi S."/>
            <person name="Viragh M."/>
            <person name="Kuo A."/>
            <person name="Thoen E."/>
            <person name="Andreopoulos B."/>
            <person name="Lu D."/>
            <person name="Skrede I."/>
            <person name="Drula E."/>
            <person name="Henrissat B."/>
            <person name="Morin E."/>
            <person name="Kohler A."/>
            <person name="Barry K."/>
            <person name="LaButti K."/>
            <person name="Morin E."/>
            <person name="Salamov A."/>
            <person name="Lipzen A."/>
            <person name="Mereny Z."/>
            <person name="Hegedus B."/>
            <person name="Baldrian P."/>
            <person name="Stursova M."/>
            <person name="Weitz H."/>
            <person name="Taylor A."/>
            <person name="Grigoriev I.V."/>
            <person name="Nagy L.G."/>
            <person name="Martin F."/>
            <person name="Kauserud H."/>
        </authorList>
    </citation>
    <scope>NUCLEOTIDE SEQUENCE</scope>
    <source>
        <strain evidence="2">CBHHK002</strain>
    </source>
</reference>
<dbReference type="EMBL" id="JARIHO010000009">
    <property type="protein sequence ID" value="KAJ7355440.1"/>
    <property type="molecule type" value="Genomic_DNA"/>
</dbReference>